<dbReference type="InterPro" id="IPR005467">
    <property type="entry name" value="His_kinase_dom"/>
</dbReference>
<comment type="caution">
    <text evidence="13">The sequence shown here is derived from an EMBL/GenBank/DDBJ whole genome shotgun (WGS) entry which is preliminary data.</text>
</comment>
<dbReference type="Proteomes" id="UP000234789">
    <property type="component" value="Unassembled WGS sequence"/>
</dbReference>
<dbReference type="InterPro" id="IPR003661">
    <property type="entry name" value="HisK_dim/P_dom"/>
</dbReference>
<keyword evidence="10" id="KW-0175">Coiled coil</keyword>
<dbReference type="GO" id="GO:0005524">
    <property type="term" value="F:ATP binding"/>
    <property type="evidence" value="ECO:0007669"/>
    <property type="project" value="UniProtKB-KW"/>
</dbReference>
<dbReference type="PROSITE" id="PS50110">
    <property type="entry name" value="RESPONSE_REGULATORY"/>
    <property type="match status" value="1"/>
</dbReference>
<dbReference type="RefSeq" id="WP_052333013.1">
    <property type="nucleotide sequence ID" value="NZ_BIMM01000068.1"/>
</dbReference>
<feature type="domain" description="Response regulatory" evidence="12">
    <location>
        <begin position="437"/>
        <end position="549"/>
    </location>
</feature>
<dbReference type="Gene3D" id="3.30.565.10">
    <property type="entry name" value="Histidine kinase-like ATPase, C-terminal domain"/>
    <property type="match status" value="1"/>
</dbReference>
<dbReference type="Gene3D" id="3.40.50.2300">
    <property type="match status" value="1"/>
</dbReference>
<organism evidence="13 14">
    <name type="scientific">Paenibacillus pasadenensis</name>
    <dbReference type="NCBI Taxonomy" id="217090"/>
    <lineage>
        <taxon>Bacteria</taxon>
        <taxon>Bacillati</taxon>
        <taxon>Bacillota</taxon>
        <taxon>Bacilli</taxon>
        <taxon>Bacillales</taxon>
        <taxon>Paenibacillaceae</taxon>
        <taxon>Paenibacillus</taxon>
    </lineage>
</organism>
<dbReference type="OrthoDB" id="2676347at2"/>
<proteinExistence type="predicted"/>
<dbReference type="SUPFAM" id="SSF55874">
    <property type="entry name" value="ATPase domain of HSP90 chaperone/DNA topoisomerase II/histidine kinase"/>
    <property type="match status" value="1"/>
</dbReference>
<evidence type="ECO:0000313" key="14">
    <source>
        <dbReference type="Proteomes" id="UP000234789"/>
    </source>
</evidence>
<keyword evidence="6 13" id="KW-0418">Kinase</keyword>
<reference evidence="13 14" key="1">
    <citation type="submission" date="2017-05" db="EMBL/GenBank/DDBJ databases">
        <title>Functional genome analysis of Paenibacillus pasadenensis strain R16: insights on endophytic life style and antifungal activity.</title>
        <authorList>
            <person name="Passera A."/>
            <person name="Marcolungo L."/>
            <person name="Casati P."/>
            <person name="Brasca M."/>
            <person name="Quaglino F."/>
            <person name="Delledonne M."/>
        </authorList>
    </citation>
    <scope>NUCLEOTIDE SEQUENCE [LARGE SCALE GENOMIC DNA]</scope>
    <source>
        <strain evidence="13 14">R16</strain>
    </source>
</reference>
<keyword evidence="7" id="KW-0067">ATP-binding</keyword>
<dbReference type="Pfam" id="PF01590">
    <property type="entry name" value="GAF"/>
    <property type="match status" value="1"/>
</dbReference>
<comment type="catalytic activity">
    <reaction evidence="1">
        <text>ATP + protein L-histidine = ADP + protein N-phospho-L-histidine.</text>
        <dbReference type="EC" id="2.7.13.3"/>
    </reaction>
</comment>
<evidence type="ECO:0000256" key="9">
    <source>
        <dbReference type="PROSITE-ProRule" id="PRU00169"/>
    </source>
</evidence>
<evidence type="ECO:0000259" key="12">
    <source>
        <dbReference type="PROSITE" id="PS50110"/>
    </source>
</evidence>
<dbReference type="InterPro" id="IPR003594">
    <property type="entry name" value="HATPase_dom"/>
</dbReference>
<evidence type="ECO:0000256" key="5">
    <source>
        <dbReference type="ARBA" id="ARBA00022741"/>
    </source>
</evidence>
<name>A0A2N5N2U2_9BACL</name>
<evidence type="ECO:0000256" key="4">
    <source>
        <dbReference type="ARBA" id="ARBA00022679"/>
    </source>
</evidence>
<evidence type="ECO:0000256" key="3">
    <source>
        <dbReference type="ARBA" id="ARBA00022553"/>
    </source>
</evidence>
<dbReference type="InterPro" id="IPR036890">
    <property type="entry name" value="HATPase_C_sf"/>
</dbReference>
<evidence type="ECO:0000256" key="7">
    <source>
        <dbReference type="ARBA" id="ARBA00022840"/>
    </source>
</evidence>
<protein>
    <recommendedName>
        <fullName evidence="2">histidine kinase</fullName>
        <ecNumber evidence="2">2.7.13.3</ecNumber>
    </recommendedName>
</protein>
<feature type="domain" description="Histidine kinase" evidence="11">
    <location>
        <begin position="198"/>
        <end position="420"/>
    </location>
</feature>
<feature type="modified residue" description="4-aspartylphosphate" evidence="9">
    <location>
        <position position="487"/>
    </location>
</feature>
<dbReference type="SMART" id="SM00388">
    <property type="entry name" value="HisKA"/>
    <property type="match status" value="1"/>
</dbReference>
<evidence type="ECO:0000256" key="6">
    <source>
        <dbReference type="ARBA" id="ARBA00022777"/>
    </source>
</evidence>
<feature type="coiled-coil region" evidence="10">
    <location>
        <begin position="152"/>
        <end position="195"/>
    </location>
</feature>
<dbReference type="EC" id="2.7.13.3" evidence="2"/>
<keyword evidence="4" id="KW-0808">Transferase</keyword>
<dbReference type="Gene3D" id="1.10.287.130">
    <property type="match status" value="1"/>
</dbReference>
<evidence type="ECO:0000256" key="1">
    <source>
        <dbReference type="ARBA" id="ARBA00000085"/>
    </source>
</evidence>
<dbReference type="PANTHER" id="PTHR45339:SF1">
    <property type="entry name" value="HYBRID SIGNAL TRANSDUCTION HISTIDINE KINASE J"/>
    <property type="match status" value="1"/>
</dbReference>
<accession>A0A2N5N2U2</accession>
<dbReference type="InterPro" id="IPR003018">
    <property type="entry name" value="GAF"/>
</dbReference>
<dbReference type="InterPro" id="IPR004358">
    <property type="entry name" value="Sig_transdc_His_kin-like_C"/>
</dbReference>
<dbReference type="SUPFAM" id="SSF52172">
    <property type="entry name" value="CheY-like"/>
    <property type="match status" value="1"/>
</dbReference>
<dbReference type="PANTHER" id="PTHR45339">
    <property type="entry name" value="HYBRID SIGNAL TRANSDUCTION HISTIDINE KINASE J"/>
    <property type="match status" value="1"/>
</dbReference>
<keyword evidence="8" id="KW-0902">Two-component regulatory system</keyword>
<keyword evidence="5" id="KW-0547">Nucleotide-binding</keyword>
<evidence type="ECO:0000256" key="8">
    <source>
        <dbReference type="ARBA" id="ARBA00023012"/>
    </source>
</evidence>
<dbReference type="CDD" id="cd00082">
    <property type="entry name" value="HisKA"/>
    <property type="match status" value="1"/>
</dbReference>
<dbReference type="Pfam" id="PF02518">
    <property type="entry name" value="HATPase_c"/>
    <property type="match status" value="1"/>
</dbReference>
<dbReference type="EMBL" id="NFEZ01000004">
    <property type="protein sequence ID" value="PLT44650.1"/>
    <property type="molecule type" value="Genomic_DNA"/>
</dbReference>
<keyword evidence="14" id="KW-1185">Reference proteome</keyword>
<dbReference type="InterPro" id="IPR029016">
    <property type="entry name" value="GAF-like_dom_sf"/>
</dbReference>
<dbReference type="Pfam" id="PF00512">
    <property type="entry name" value="HisKA"/>
    <property type="match status" value="1"/>
</dbReference>
<dbReference type="CDD" id="cd16922">
    <property type="entry name" value="HATPase_EvgS-ArcB-TorS-like"/>
    <property type="match status" value="1"/>
</dbReference>
<gene>
    <name evidence="13" type="ORF">B8V81_3081</name>
</gene>
<dbReference type="GO" id="GO:0000155">
    <property type="term" value="F:phosphorelay sensor kinase activity"/>
    <property type="evidence" value="ECO:0007669"/>
    <property type="project" value="InterPro"/>
</dbReference>
<dbReference type="InterPro" id="IPR001789">
    <property type="entry name" value="Sig_transdc_resp-reg_receiver"/>
</dbReference>
<evidence type="ECO:0000313" key="13">
    <source>
        <dbReference type="EMBL" id="PLT44650.1"/>
    </source>
</evidence>
<evidence type="ECO:0000256" key="2">
    <source>
        <dbReference type="ARBA" id="ARBA00012438"/>
    </source>
</evidence>
<sequence>MSREHLAIETFNEAADHILDLLSRLLQLNTLFIAVNDGSTNHIIRAFNRGERLVEAGTLLPLPEAYCSLVPNRRGGLVVIPSTRSHASASAMAVTDALGDRSFVGVPIRLADGTLYGTLCAMDEPGYPVSSWELRTLNSMSVFLSYTIDLEREHERERRRGERQKLRRQQAELRLKRLRERHRTAQAKLAQSSDLLAMLSHEIRNSLNGTIGMTDLMQQSGTTEEQDVYLRFMEDSNRNLLQLLDNILDYSKLNEGEVSLEAFPIDLLSVVEDSVFLFASQALAKRLELLIDAEEELPLLYGDAGKIRQVLLNLLSNAVKFTETGSITVQIRSQRLPQQPGRLRVSLSVSDTGSGMTEEELEQLFHKYSRPHEGKRKQEVGTGLGLYISRQLAERMEGSLRASSVPGRGSVFTFEMMLRAEPTPLVQLNHAPVAGKRALLLDGSEELRRIVGKQLEQWGVAVTGCAEPEEAMRALAAEGRFDVLLADESFASSQAMTSLVERASDCGLPLVLMAPLGGARPAASGLEPRTMLVKPIRRFFLIHALTTAFEEGAAARST</sequence>
<evidence type="ECO:0000259" key="11">
    <source>
        <dbReference type="PROSITE" id="PS50109"/>
    </source>
</evidence>
<dbReference type="AlphaFoldDB" id="A0A2N5N2U2"/>
<dbReference type="PRINTS" id="PR00344">
    <property type="entry name" value="BCTRLSENSOR"/>
</dbReference>
<dbReference type="SMART" id="SM00387">
    <property type="entry name" value="HATPase_c"/>
    <property type="match status" value="1"/>
</dbReference>
<dbReference type="InterPro" id="IPR036097">
    <property type="entry name" value="HisK_dim/P_sf"/>
</dbReference>
<dbReference type="InterPro" id="IPR011006">
    <property type="entry name" value="CheY-like_superfamily"/>
</dbReference>
<dbReference type="PROSITE" id="PS50109">
    <property type="entry name" value="HIS_KIN"/>
    <property type="match status" value="1"/>
</dbReference>
<dbReference type="SUPFAM" id="SSF47384">
    <property type="entry name" value="Homodimeric domain of signal transducing histidine kinase"/>
    <property type="match status" value="1"/>
</dbReference>
<dbReference type="Gene3D" id="3.30.450.40">
    <property type="match status" value="1"/>
</dbReference>
<evidence type="ECO:0000256" key="10">
    <source>
        <dbReference type="SAM" id="Coils"/>
    </source>
</evidence>
<dbReference type="SUPFAM" id="SSF55781">
    <property type="entry name" value="GAF domain-like"/>
    <property type="match status" value="1"/>
</dbReference>
<keyword evidence="3 9" id="KW-0597">Phosphoprotein</keyword>